<comment type="caution">
    <text evidence="2">The sequence shown here is derived from an EMBL/GenBank/DDBJ whole genome shotgun (WGS) entry which is preliminary data.</text>
</comment>
<feature type="transmembrane region" description="Helical" evidence="1">
    <location>
        <begin position="6"/>
        <end position="26"/>
    </location>
</feature>
<keyword evidence="1" id="KW-0472">Membrane</keyword>
<evidence type="ECO:0000313" key="3">
    <source>
        <dbReference type="Proteomes" id="UP000034841"/>
    </source>
</evidence>
<evidence type="ECO:0000256" key="1">
    <source>
        <dbReference type="SAM" id="Phobius"/>
    </source>
</evidence>
<reference evidence="2 3" key="1">
    <citation type="submission" date="2015-04" db="EMBL/GenBank/DDBJ databases">
        <title>Genome sequence of Ceratocystis platani, a major pathogen of plane trees.</title>
        <authorList>
            <person name="Belbahri L."/>
        </authorList>
    </citation>
    <scope>NUCLEOTIDE SEQUENCE [LARGE SCALE GENOMIC DNA]</scope>
    <source>
        <strain evidence="2 3">CFO</strain>
    </source>
</reference>
<dbReference type="EMBL" id="LBBL01000021">
    <property type="protein sequence ID" value="KKF97022.1"/>
    <property type="molecule type" value="Genomic_DNA"/>
</dbReference>
<protein>
    <submittedName>
        <fullName evidence="2">Uncharacterized protein</fullName>
    </submittedName>
</protein>
<proteinExistence type="predicted"/>
<dbReference type="Proteomes" id="UP000034841">
    <property type="component" value="Unassembled WGS sequence"/>
</dbReference>
<sequence>MLLPPTTPFILHIIIETLAGFSFTLAPRVQLPNASAPGQLLVQSYGGTLLSTVLVSLIFVIRPEGLDATAKMVAAAFAFGHTWPCHRALSRIRRGDALGGIFGGPVVHLSVHTLMVGLFAYAAMTD</sequence>
<feature type="transmembrane region" description="Helical" evidence="1">
    <location>
        <begin position="97"/>
        <end position="124"/>
    </location>
</feature>
<keyword evidence="3" id="KW-1185">Reference proteome</keyword>
<dbReference type="OrthoDB" id="2590756at2759"/>
<evidence type="ECO:0000313" key="2">
    <source>
        <dbReference type="EMBL" id="KKF97022.1"/>
    </source>
</evidence>
<accession>A0A0F8D2T1</accession>
<gene>
    <name evidence="2" type="ORF">CFO_g677</name>
</gene>
<organism evidence="2 3">
    <name type="scientific">Ceratocystis fimbriata f. sp. platani</name>
    <dbReference type="NCBI Taxonomy" id="88771"/>
    <lineage>
        <taxon>Eukaryota</taxon>
        <taxon>Fungi</taxon>
        <taxon>Dikarya</taxon>
        <taxon>Ascomycota</taxon>
        <taxon>Pezizomycotina</taxon>
        <taxon>Sordariomycetes</taxon>
        <taxon>Hypocreomycetidae</taxon>
        <taxon>Microascales</taxon>
        <taxon>Ceratocystidaceae</taxon>
        <taxon>Ceratocystis</taxon>
    </lineage>
</organism>
<keyword evidence="1" id="KW-0812">Transmembrane</keyword>
<dbReference type="AlphaFoldDB" id="A0A0F8D2T1"/>
<name>A0A0F8D2T1_CERFI</name>
<feature type="transmembrane region" description="Helical" evidence="1">
    <location>
        <begin position="38"/>
        <end position="62"/>
    </location>
</feature>
<keyword evidence="1" id="KW-1133">Transmembrane helix</keyword>